<proteinExistence type="predicted"/>
<dbReference type="AlphaFoldDB" id="A0A2P5Y164"/>
<evidence type="ECO:0000313" key="2">
    <source>
        <dbReference type="Proteomes" id="UP000239757"/>
    </source>
</evidence>
<protein>
    <submittedName>
        <fullName evidence="1">Uncharacterized protein</fullName>
    </submittedName>
</protein>
<name>A0A2P5Y164_GOSBA</name>
<accession>A0A2P5Y164</accession>
<gene>
    <name evidence="1" type="ORF">GOBAR_AA11325</name>
</gene>
<sequence>MPDTFRLRLRLLEGTKRQFLHRGILSEFEASDSELLLHLVRGQKRMQAPPEPVVANLKDPLMVMIKSLQVLYPS</sequence>
<evidence type="ECO:0000313" key="1">
    <source>
        <dbReference type="EMBL" id="PPS09342.1"/>
    </source>
</evidence>
<organism evidence="1 2">
    <name type="scientific">Gossypium barbadense</name>
    <name type="common">Sea Island cotton</name>
    <name type="synonym">Hibiscus barbadensis</name>
    <dbReference type="NCBI Taxonomy" id="3634"/>
    <lineage>
        <taxon>Eukaryota</taxon>
        <taxon>Viridiplantae</taxon>
        <taxon>Streptophyta</taxon>
        <taxon>Embryophyta</taxon>
        <taxon>Tracheophyta</taxon>
        <taxon>Spermatophyta</taxon>
        <taxon>Magnoliopsida</taxon>
        <taxon>eudicotyledons</taxon>
        <taxon>Gunneridae</taxon>
        <taxon>Pentapetalae</taxon>
        <taxon>rosids</taxon>
        <taxon>malvids</taxon>
        <taxon>Malvales</taxon>
        <taxon>Malvaceae</taxon>
        <taxon>Malvoideae</taxon>
        <taxon>Gossypium</taxon>
    </lineage>
</organism>
<dbReference type="EMBL" id="KZ663871">
    <property type="protein sequence ID" value="PPS09342.1"/>
    <property type="molecule type" value="Genomic_DNA"/>
</dbReference>
<dbReference type="Proteomes" id="UP000239757">
    <property type="component" value="Unassembled WGS sequence"/>
</dbReference>
<reference evidence="1 2" key="1">
    <citation type="submission" date="2015-01" db="EMBL/GenBank/DDBJ databases">
        <title>Genome of allotetraploid Gossypium barbadense reveals genomic plasticity and fiber elongation in cotton evolution.</title>
        <authorList>
            <person name="Chen X."/>
            <person name="Liu X."/>
            <person name="Zhao B."/>
            <person name="Zheng H."/>
            <person name="Hu Y."/>
            <person name="Lu G."/>
            <person name="Yang C."/>
            <person name="Chen J."/>
            <person name="Shan C."/>
            <person name="Zhang L."/>
            <person name="Zhou Y."/>
            <person name="Wang L."/>
            <person name="Guo W."/>
            <person name="Bai Y."/>
            <person name="Ruan J."/>
            <person name="Shangguan X."/>
            <person name="Mao Y."/>
            <person name="Jiang J."/>
            <person name="Zhu Y."/>
            <person name="Lei J."/>
            <person name="Kang H."/>
            <person name="Chen S."/>
            <person name="He X."/>
            <person name="Wang R."/>
            <person name="Wang Y."/>
            <person name="Chen J."/>
            <person name="Wang L."/>
            <person name="Yu S."/>
            <person name="Wang B."/>
            <person name="Wei J."/>
            <person name="Song S."/>
            <person name="Lu X."/>
            <person name="Gao Z."/>
            <person name="Gu W."/>
            <person name="Deng X."/>
            <person name="Ma D."/>
            <person name="Wang S."/>
            <person name="Liang W."/>
            <person name="Fang L."/>
            <person name="Cai C."/>
            <person name="Zhu X."/>
            <person name="Zhou B."/>
            <person name="Zhang Y."/>
            <person name="Chen Z."/>
            <person name="Xu S."/>
            <person name="Zhu R."/>
            <person name="Wang S."/>
            <person name="Zhang T."/>
            <person name="Zhao G."/>
        </authorList>
    </citation>
    <scope>NUCLEOTIDE SEQUENCE [LARGE SCALE GENOMIC DNA]</scope>
    <source>
        <strain evidence="2">cv. Xinhai21</strain>
        <tissue evidence="1">Leaf</tissue>
    </source>
</reference>